<evidence type="ECO:0000256" key="1">
    <source>
        <dbReference type="SAM" id="Phobius"/>
    </source>
</evidence>
<gene>
    <name evidence="2" type="ORF">MBUL_03294</name>
</gene>
<dbReference type="EMBL" id="LR743504">
    <property type="protein sequence ID" value="CAA2105640.1"/>
    <property type="molecule type" value="Genomic_DNA"/>
</dbReference>
<reference evidence="2" key="1">
    <citation type="submission" date="2019-12" db="EMBL/GenBank/DDBJ databases">
        <authorList>
            <person name="Cremers G."/>
        </authorList>
    </citation>
    <scope>NUCLEOTIDE SEQUENCE</scope>
    <source>
        <strain evidence="2">Mbul1</strain>
    </source>
</reference>
<evidence type="ECO:0000313" key="2">
    <source>
        <dbReference type="EMBL" id="CAA2105640.1"/>
    </source>
</evidence>
<feature type="transmembrane region" description="Helical" evidence="1">
    <location>
        <begin position="86"/>
        <end position="103"/>
    </location>
</feature>
<keyword evidence="1" id="KW-1133">Transmembrane helix</keyword>
<keyword evidence="1" id="KW-0812">Transmembrane</keyword>
<accession>A0A679IXQ3</accession>
<organism evidence="2">
    <name type="scientific">Methylobacterium bullatum</name>
    <dbReference type="NCBI Taxonomy" id="570505"/>
    <lineage>
        <taxon>Bacteria</taxon>
        <taxon>Pseudomonadati</taxon>
        <taxon>Pseudomonadota</taxon>
        <taxon>Alphaproteobacteria</taxon>
        <taxon>Hyphomicrobiales</taxon>
        <taxon>Methylobacteriaceae</taxon>
        <taxon>Methylobacterium</taxon>
    </lineage>
</organism>
<dbReference type="AlphaFoldDB" id="A0A679IXQ3"/>
<keyword evidence="1" id="KW-0472">Membrane</keyword>
<proteinExistence type="predicted"/>
<name>A0A679IXQ3_9HYPH</name>
<sequence>MSDSALASVVVPSLRAARSARERLARAGFARNSIDIERHDDAFEVSISTRRENLDRAQNILLGNPVVDDLRDAGARALGTFHDNRPLALGLAALAGFAIFHFSKKR</sequence>
<protein>
    <submittedName>
        <fullName evidence="2">Uncharacterized protein</fullName>
    </submittedName>
</protein>